<keyword evidence="4" id="KW-1133">Transmembrane helix</keyword>
<dbReference type="SMART" id="SM00563">
    <property type="entry name" value="PlsC"/>
    <property type="match status" value="1"/>
</dbReference>
<accession>A0A6M8SXW8</accession>
<dbReference type="GO" id="GO:0016020">
    <property type="term" value="C:membrane"/>
    <property type="evidence" value="ECO:0007669"/>
    <property type="project" value="UniProtKB-SubCell"/>
</dbReference>
<keyword evidence="5" id="KW-0443">Lipid metabolism</keyword>
<name>A0A6M8SXW8_9NEIS</name>
<sequence length="270" mass="30265">MRTWLRIHRLQQFVRHVIYGMLLVRFQFPRLNHAARLNKTQVWSQQLAQKLGFTIKVFGQATPLHPANHLLLANHISWFDIFAINSITVARFVARADVQTWPVIGMLCQGAGTVFIDRSKTRDTQRVNASISTALNNQECIAFFPEGTTSDGQAIRPFKASLIQSAFETNATIQPIYLRYTNAAGQYVSDAAYIDDMSIADSLWQITGAQHLCIELHFLAPLKPEGRDRRSLNKEVEAMIRAKHDSLQATGALQQPACAQGVDEAVTSTM</sequence>
<dbReference type="CDD" id="cd07989">
    <property type="entry name" value="LPLAT_AGPAT-like"/>
    <property type="match status" value="1"/>
</dbReference>
<dbReference type="SUPFAM" id="SSF69593">
    <property type="entry name" value="Glycerol-3-phosphate (1)-acyltransferase"/>
    <property type="match status" value="1"/>
</dbReference>
<keyword evidence="6" id="KW-0472">Membrane</keyword>
<evidence type="ECO:0000313" key="10">
    <source>
        <dbReference type="Proteomes" id="UP000504844"/>
    </source>
</evidence>
<reference evidence="9 10" key="1">
    <citation type="submission" date="2020-05" db="EMBL/GenBank/DDBJ databases">
        <title>Complete genome sequence of Deefgea sp. D17.</title>
        <authorList>
            <person name="Bae J.-W."/>
            <person name="Han J.E."/>
        </authorList>
    </citation>
    <scope>NUCLEOTIDE SEQUENCE [LARGE SCALE GENOMIC DNA]</scope>
    <source>
        <strain evidence="9 10">D17</strain>
    </source>
</reference>
<dbReference type="InterPro" id="IPR002123">
    <property type="entry name" value="Plipid/glycerol_acylTrfase"/>
</dbReference>
<dbReference type="AlphaFoldDB" id="A0A6M8SXW8"/>
<keyword evidence="2 9" id="KW-0808">Transferase</keyword>
<feature type="domain" description="Phospholipid/glycerol acyltransferase" evidence="8">
    <location>
        <begin position="69"/>
        <end position="181"/>
    </location>
</feature>
<keyword evidence="7 9" id="KW-0012">Acyltransferase</keyword>
<protein>
    <submittedName>
        <fullName evidence="9">1-acyl-sn-glycerol-3-phosphate acyltransferase</fullName>
    </submittedName>
</protein>
<keyword evidence="10" id="KW-1185">Reference proteome</keyword>
<evidence type="ECO:0000313" key="9">
    <source>
        <dbReference type="EMBL" id="QKJ66577.1"/>
    </source>
</evidence>
<evidence type="ECO:0000256" key="5">
    <source>
        <dbReference type="ARBA" id="ARBA00023098"/>
    </source>
</evidence>
<organism evidence="9 10">
    <name type="scientific">Deefgea piscis</name>
    <dbReference type="NCBI Taxonomy" id="2739061"/>
    <lineage>
        <taxon>Bacteria</taxon>
        <taxon>Pseudomonadati</taxon>
        <taxon>Pseudomonadota</taxon>
        <taxon>Betaproteobacteria</taxon>
        <taxon>Neisseriales</taxon>
        <taxon>Chitinibacteraceae</taxon>
        <taxon>Deefgea</taxon>
    </lineage>
</organism>
<evidence type="ECO:0000256" key="6">
    <source>
        <dbReference type="ARBA" id="ARBA00023136"/>
    </source>
</evidence>
<comment type="subcellular location">
    <subcellularLocation>
        <location evidence="1">Membrane</location>
    </subcellularLocation>
</comment>
<dbReference type="EMBL" id="CP054143">
    <property type="protein sequence ID" value="QKJ66577.1"/>
    <property type="molecule type" value="Genomic_DNA"/>
</dbReference>
<dbReference type="PANTHER" id="PTHR23063:SF52">
    <property type="entry name" value="LYSOPHOSPHATIDYLCHOLINE ACYLTRANSFERASE"/>
    <property type="match status" value="1"/>
</dbReference>
<evidence type="ECO:0000256" key="4">
    <source>
        <dbReference type="ARBA" id="ARBA00022989"/>
    </source>
</evidence>
<evidence type="ECO:0000259" key="8">
    <source>
        <dbReference type="SMART" id="SM00563"/>
    </source>
</evidence>
<evidence type="ECO:0000256" key="3">
    <source>
        <dbReference type="ARBA" id="ARBA00022692"/>
    </source>
</evidence>
<evidence type="ECO:0000256" key="2">
    <source>
        <dbReference type="ARBA" id="ARBA00022679"/>
    </source>
</evidence>
<dbReference type="GO" id="GO:0016746">
    <property type="term" value="F:acyltransferase activity"/>
    <property type="evidence" value="ECO:0007669"/>
    <property type="project" value="UniProtKB-KW"/>
</dbReference>
<evidence type="ECO:0000256" key="7">
    <source>
        <dbReference type="ARBA" id="ARBA00023315"/>
    </source>
</evidence>
<dbReference type="GO" id="GO:0006629">
    <property type="term" value="P:lipid metabolic process"/>
    <property type="evidence" value="ECO:0007669"/>
    <property type="project" value="UniProtKB-KW"/>
</dbReference>
<keyword evidence="3" id="KW-0812">Transmembrane</keyword>
<dbReference type="PANTHER" id="PTHR23063">
    <property type="entry name" value="PHOSPHOLIPID ACYLTRANSFERASE"/>
    <property type="match status" value="1"/>
</dbReference>
<dbReference type="Pfam" id="PF01553">
    <property type="entry name" value="Acyltransferase"/>
    <property type="match status" value="1"/>
</dbReference>
<dbReference type="Proteomes" id="UP000504844">
    <property type="component" value="Chromosome"/>
</dbReference>
<evidence type="ECO:0000256" key="1">
    <source>
        <dbReference type="ARBA" id="ARBA00004370"/>
    </source>
</evidence>
<dbReference type="RefSeq" id="WP_173533081.1">
    <property type="nucleotide sequence ID" value="NZ_CP054143.1"/>
</dbReference>
<gene>
    <name evidence="9" type="ORF">HQN60_07590</name>
</gene>
<proteinExistence type="predicted"/>
<dbReference type="KEGG" id="dee:HQN60_07590"/>